<dbReference type="OrthoDB" id="4812032at2759"/>
<evidence type="ECO:0000313" key="1">
    <source>
        <dbReference type="EMBL" id="KAJ5520358.1"/>
    </source>
</evidence>
<protein>
    <submittedName>
        <fullName evidence="1">Uncharacterized protein</fullName>
    </submittedName>
</protein>
<reference evidence="1" key="2">
    <citation type="journal article" date="2023" name="IMA Fungus">
        <title>Comparative genomic study of the Penicillium genus elucidates a diverse pangenome and 15 lateral gene transfer events.</title>
        <authorList>
            <person name="Petersen C."/>
            <person name="Sorensen T."/>
            <person name="Nielsen M.R."/>
            <person name="Sondergaard T.E."/>
            <person name="Sorensen J.L."/>
            <person name="Fitzpatrick D.A."/>
            <person name="Frisvad J.C."/>
            <person name="Nielsen K.L."/>
        </authorList>
    </citation>
    <scope>NUCLEOTIDE SEQUENCE</scope>
    <source>
        <strain evidence="1">IBT 29495</strain>
    </source>
</reference>
<proteinExistence type="predicted"/>
<accession>A0A9W9Y6R7</accession>
<comment type="caution">
    <text evidence="1">The sequence shown here is derived from an EMBL/GenBank/DDBJ whole genome shotgun (WGS) entry which is preliminary data.</text>
</comment>
<gene>
    <name evidence="1" type="ORF">N7463_000811</name>
</gene>
<name>A0A9W9Y6R7_9EURO</name>
<organism evidence="1 2">
    <name type="scientific">Penicillium fimorum</name>
    <dbReference type="NCBI Taxonomy" id="1882269"/>
    <lineage>
        <taxon>Eukaryota</taxon>
        <taxon>Fungi</taxon>
        <taxon>Dikarya</taxon>
        <taxon>Ascomycota</taxon>
        <taxon>Pezizomycotina</taxon>
        <taxon>Eurotiomycetes</taxon>
        <taxon>Eurotiomycetidae</taxon>
        <taxon>Eurotiales</taxon>
        <taxon>Aspergillaceae</taxon>
        <taxon>Penicillium</taxon>
    </lineage>
</organism>
<evidence type="ECO:0000313" key="2">
    <source>
        <dbReference type="Proteomes" id="UP001149954"/>
    </source>
</evidence>
<keyword evidence="2" id="KW-1185">Reference proteome</keyword>
<reference evidence="1" key="1">
    <citation type="submission" date="2022-12" db="EMBL/GenBank/DDBJ databases">
        <authorList>
            <person name="Petersen C."/>
        </authorList>
    </citation>
    <scope>NUCLEOTIDE SEQUENCE</scope>
    <source>
        <strain evidence="1">IBT 29495</strain>
    </source>
</reference>
<dbReference type="Proteomes" id="UP001149954">
    <property type="component" value="Unassembled WGS sequence"/>
</dbReference>
<dbReference type="EMBL" id="JAPWDS010000001">
    <property type="protein sequence ID" value="KAJ5520358.1"/>
    <property type="molecule type" value="Genomic_DNA"/>
</dbReference>
<sequence>MPQLLSVVRAIDTITRLCKGMTHTHTLRLINSTADNSLRRERDGFRELASSVSESQAVVRNRVNDSKS</sequence>
<dbReference type="AlphaFoldDB" id="A0A9W9Y6R7"/>